<feature type="transmembrane region" description="Helical" evidence="1">
    <location>
        <begin position="42"/>
        <end position="63"/>
    </location>
</feature>
<keyword evidence="1" id="KW-0812">Transmembrane</keyword>
<evidence type="ECO:0000256" key="1">
    <source>
        <dbReference type="SAM" id="Phobius"/>
    </source>
</evidence>
<reference evidence="2 3" key="1">
    <citation type="submission" date="2023-08" db="EMBL/GenBank/DDBJ databases">
        <title>Arthrobacter horti sp. nov., isolated from forest soil.</title>
        <authorList>
            <person name="Park M."/>
        </authorList>
    </citation>
    <scope>NUCLEOTIDE SEQUENCE [LARGE SCALE GENOMIC DNA]</scope>
    <source>
        <strain evidence="2 3">YJM1</strain>
    </source>
</reference>
<comment type="caution">
    <text evidence="2">The sequence shown here is derived from an EMBL/GenBank/DDBJ whole genome shotgun (WGS) entry which is preliminary data.</text>
</comment>
<evidence type="ECO:0000313" key="2">
    <source>
        <dbReference type="EMBL" id="MDP5225846.1"/>
    </source>
</evidence>
<organism evidence="2 3">
    <name type="scientific">Arthrobacter horti</name>
    <dbReference type="NCBI Taxonomy" id="3068273"/>
    <lineage>
        <taxon>Bacteria</taxon>
        <taxon>Bacillati</taxon>
        <taxon>Actinomycetota</taxon>
        <taxon>Actinomycetes</taxon>
        <taxon>Micrococcales</taxon>
        <taxon>Micrococcaceae</taxon>
        <taxon>Arthrobacter</taxon>
    </lineage>
</organism>
<accession>A0ABT9IJT5</accession>
<evidence type="ECO:0000313" key="3">
    <source>
        <dbReference type="Proteomes" id="UP001232725"/>
    </source>
</evidence>
<feature type="transmembrane region" description="Helical" evidence="1">
    <location>
        <begin position="16"/>
        <end position="36"/>
    </location>
</feature>
<protein>
    <recommendedName>
        <fullName evidence="4">Integral membrane protein</fullName>
    </recommendedName>
</protein>
<gene>
    <name evidence="2" type="ORF">Q9R02_01580</name>
</gene>
<keyword evidence="1" id="KW-0472">Membrane</keyword>
<keyword evidence="1" id="KW-1133">Transmembrane helix</keyword>
<proteinExistence type="predicted"/>
<dbReference type="Proteomes" id="UP001232725">
    <property type="component" value="Unassembled WGS sequence"/>
</dbReference>
<name>A0ABT9IJT5_9MICC</name>
<dbReference type="EMBL" id="JAVALS010000001">
    <property type="protein sequence ID" value="MDP5225846.1"/>
    <property type="molecule type" value="Genomic_DNA"/>
</dbReference>
<keyword evidence="3" id="KW-1185">Reference proteome</keyword>
<sequence>MSPDLDPGEISSRRGYGLAMLLLSIPVAVLAVTLGLTAVGWWSYATAIVAASGAALLVARGIVATRPPKAGR</sequence>
<evidence type="ECO:0008006" key="4">
    <source>
        <dbReference type="Google" id="ProtNLM"/>
    </source>
</evidence>
<dbReference type="RefSeq" id="WP_305994884.1">
    <property type="nucleotide sequence ID" value="NZ_JAVALS010000001.1"/>
</dbReference>